<feature type="transmembrane region" description="Helical" evidence="5">
    <location>
        <begin position="79"/>
        <end position="99"/>
    </location>
</feature>
<evidence type="ECO:0000259" key="6">
    <source>
        <dbReference type="PROSITE" id="PS50850"/>
    </source>
</evidence>
<dbReference type="AlphaFoldDB" id="A0A5M6IPQ5"/>
<dbReference type="InterPro" id="IPR005829">
    <property type="entry name" value="Sugar_transporter_CS"/>
</dbReference>
<feature type="transmembrane region" description="Helical" evidence="5">
    <location>
        <begin position="214"/>
        <end position="235"/>
    </location>
</feature>
<evidence type="ECO:0000313" key="7">
    <source>
        <dbReference type="EMBL" id="KAA5610216.1"/>
    </source>
</evidence>
<evidence type="ECO:0000313" key="8">
    <source>
        <dbReference type="Proteomes" id="UP000325255"/>
    </source>
</evidence>
<keyword evidence="8" id="KW-1185">Reference proteome</keyword>
<feature type="transmembrane region" description="Helical" evidence="5">
    <location>
        <begin position="111"/>
        <end position="135"/>
    </location>
</feature>
<reference evidence="7 8" key="1">
    <citation type="submission" date="2019-09" db="EMBL/GenBank/DDBJ databases">
        <title>Genome sequence of Rhodovastum atsumiense, a diverse member of the Acetobacteraceae family of non-sulfur purple photosynthetic bacteria.</title>
        <authorList>
            <person name="Meyer T."/>
            <person name="Kyndt J."/>
        </authorList>
    </citation>
    <scope>NUCLEOTIDE SEQUENCE [LARGE SCALE GENOMIC DNA]</scope>
    <source>
        <strain evidence="7 8">DSM 21279</strain>
    </source>
</reference>
<dbReference type="InterPro" id="IPR011701">
    <property type="entry name" value="MFS"/>
</dbReference>
<keyword evidence="2 5" id="KW-0812">Transmembrane</keyword>
<dbReference type="EMBL" id="VWPK01000036">
    <property type="protein sequence ID" value="KAA5610216.1"/>
    <property type="molecule type" value="Genomic_DNA"/>
</dbReference>
<feature type="transmembrane region" description="Helical" evidence="5">
    <location>
        <begin position="18"/>
        <end position="38"/>
    </location>
</feature>
<evidence type="ECO:0000256" key="4">
    <source>
        <dbReference type="ARBA" id="ARBA00023136"/>
    </source>
</evidence>
<dbReference type="OrthoDB" id="9812574at2"/>
<protein>
    <submittedName>
        <fullName evidence="7">MFS transporter</fullName>
    </submittedName>
</protein>
<dbReference type="PROSITE" id="PS50850">
    <property type="entry name" value="MFS"/>
    <property type="match status" value="1"/>
</dbReference>
<feature type="transmembrane region" description="Helical" evidence="5">
    <location>
        <begin position="50"/>
        <end position="72"/>
    </location>
</feature>
<dbReference type="SUPFAM" id="SSF103473">
    <property type="entry name" value="MFS general substrate transporter"/>
    <property type="match status" value="1"/>
</dbReference>
<sequence length="408" mass="41905">MTRNQTQMARERLAGLDWLNFCVATLQTGFGPFIAVYLTGNKWTQGSIGLALGVGTVAMMASQVPAGALVDVWRHKRGAVMLSTVLVAISAAMLALWPATLPVMTAQALHGFASCMLTPAIAALTMALVGPALFAARIGRNARFAAIGNACGALLMGAVGTWVNSQAVFWLAAFIAVPALLALSTVHGGGHGASLNAPPPAPGSLQRLLKDRRLIAIAGCILLFHLCNAALLPLAGGTLTRQAGDSANLLIAACIIGPQFLVALLSPSVAVAAERWGRRPVMLLGFAALPLRAAIFAGTQDPAVMVAAQILDGISAAMLGVMLPLVAADLTRGSGRFNLCLGLLGLATGIGATLSTVLAGGIADLTDDRTAFLLLALVGVVAVFAVELVMPETRARNNWRPAAEVSAD</sequence>
<dbReference type="Gene3D" id="1.20.1250.20">
    <property type="entry name" value="MFS general substrate transporter like domains"/>
    <property type="match status" value="2"/>
</dbReference>
<dbReference type="Pfam" id="PF07690">
    <property type="entry name" value="MFS_1"/>
    <property type="match status" value="1"/>
</dbReference>
<evidence type="ECO:0000256" key="1">
    <source>
        <dbReference type="ARBA" id="ARBA00004141"/>
    </source>
</evidence>
<evidence type="ECO:0000256" key="3">
    <source>
        <dbReference type="ARBA" id="ARBA00022989"/>
    </source>
</evidence>
<feature type="transmembrane region" description="Helical" evidence="5">
    <location>
        <begin position="142"/>
        <end position="162"/>
    </location>
</feature>
<feature type="transmembrane region" description="Helical" evidence="5">
    <location>
        <begin position="304"/>
        <end position="327"/>
    </location>
</feature>
<feature type="transmembrane region" description="Helical" evidence="5">
    <location>
        <begin position="371"/>
        <end position="390"/>
    </location>
</feature>
<dbReference type="RefSeq" id="WP_150042718.1">
    <property type="nucleotide sequence ID" value="NZ_OW485601.1"/>
</dbReference>
<dbReference type="PANTHER" id="PTHR23539:SF1">
    <property type="entry name" value="MAJOR FACILITATOR SUPERFAMILY (MFS) PROFILE DOMAIN-CONTAINING PROTEIN"/>
    <property type="match status" value="1"/>
</dbReference>
<feature type="domain" description="Major facilitator superfamily (MFS) profile" evidence="6">
    <location>
        <begin position="213"/>
        <end position="408"/>
    </location>
</feature>
<evidence type="ECO:0000256" key="5">
    <source>
        <dbReference type="SAM" id="Phobius"/>
    </source>
</evidence>
<evidence type="ECO:0000256" key="2">
    <source>
        <dbReference type="ARBA" id="ARBA00022692"/>
    </source>
</evidence>
<proteinExistence type="predicted"/>
<dbReference type="Proteomes" id="UP000325255">
    <property type="component" value="Unassembled WGS sequence"/>
</dbReference>
<feature type="transmembrane region" description="Helical" evidence="5">
    <location>
        <begin position="339"/>
        <end position="359"/>
    </location>
</feature>
<accession>A0A5M6IPQ5</accession>
<comment type="caution">
    <text evidence="7">The sequence shown here is derived from an EMBL/GenBank/DDBJ whole genome shotgun (WGS) entry which is preliminary data.</text>
</comment>
<dbReference type="InterPro" id="IPR020846">
    <property type="entry name" value="MFS_dom"/>
</dbReference>
<keyword evidence="3 5" id="KW-1133">Transmembrane helix</keyword>
<organism evidence="7 8">
    <name type="scientific">Rhodovastum atsumiense</name>
    <dbReference type="NCBI Taxonomy" id="504468"/>
    <lineage>
        <taxon>Bacteria</taxon>
        <taxon>Pseudomonadati</taxon>
        <taxon>Pseudomonadota</taxon>
        <taxon>Alphaproteobacteria</taxon>
        <taxon>Acetobacterales</taxon>
        <taxon>Acetobacteraceae</taxon>
        <taxon>Rhodovastum</taxon>
    </lineage>
</organism>
<name>A0A5M6IPQ5_9PROT</name>
<dbReference type="GO" id="GO:0016020">
    <property type="term" value="C:membrane"/>
    <property type="evidence" value="ECO:0007669"/>
    <property type="project" value="UniProtKB-SubCell"/>
</dbReference>
<keyword evidence="4 5" id="KW-0472">Membrane</keyword>
<feature type="transmembrane region" description="Helical" evidence="5">
    <location>
        <begin position="168"/>
        <end position="186"/>
    </location>
</feature>
<dbReference type="GO" id="GO:0022857">
    <property type="term" value="F:transmembrane transporter activity"/>
    <property type="evidence" value="ECO:0007669"/>
    <property type="project" value="InterPro"/>
</dbReference>
<dbReference type="PANTHER" id="PTHR23539">
    <property type="entry name" value="MFS TRANSPORTER"/>
    <property type="match status" value="1"/>
</dbReference>
<feature type="transmembrane region" description="Helical" evidence="5">
    <location>
        <begin position="247"/>
        <end position="273"/>
    </location>
</feature>
<dbReference type="InterPro" id="IPR036259">
    <property type="entry name" value="MFS_trans_sf"/>
</dbReference>
<feature type="transmembrane region" description="Helical" evidence="5">
    <location>
        <begin position="280"/>
        <end position="298"/>
    </location>
</feature>
<dbReference type="PROSITE" id="PS00216">
    <property type="entry name" value="SUGAR_TRANSPORT_1"/>
    <property type="match status" value="1"/>
</dbReference>
<comment type="subcellular location">
    <subcellularLocation>
        <location evidence="1">Membrane</location>
        <topology evidence="1">Multi-pass membrane protein</topology>
    </subcellularLocation>
</comment>
<gene>
    <name evidence="7" type="ORF">F1189_20390</name>
</gene>